<dbReference type="Pfam" id="PF02563">
    <property type="entry name" value="Poly_export"/>
    <property type="match status" value="1"/>
</dbReference>
<feature type="signal peptide" evidence="2">
    <location>
        <begin position="1"/>
        <end position="18"/>
    </location>
</feature>
<evidence type="ECO:0000256" key="2">
    <source>
        <dbReference type="SAM" id="SignalP"/>
    </source>
</evidence>
<evidence type="ECO:0000313" key="5">
    <source>
        <dbReference type="EMBL" id="MEM5550501.1"/>
    </source>
</evidence>
<keyword evidence="1 2" id="KW-0732">Signal</keyword>
<protein>
    <submittedName>
        <fullName evidence="5">Polysaccharide biosynthesis/export family protein</fullName>
    </submittedName>
</protein>
<dbReference type="Gene3D" id="3.30.1950.10">
    <property type="entry name" value="wza like domain"/>
    <property type="match status" value="1"/>
</dbReference>
<feature type="domain" description="Soluble ligand binding" evidence="4">
    <location>
        <begin position="99"/>
        <end position="149"/>
    </location>
</feature>
<gene>
    <name evidence="5" type="ORF">WNY63_07150</name>
</gene>
<proteinExistence type="predicted"/>
<sequence>MKFFCFYLALFFSISVFADETKYLLDTGDIIQIKVYGEDDLSLETKIGRSGKLNYPFLGEIKVSGLTEKSLQQKIYVGLKGDYLIEPTVYVNVIQYRPFFIHGEVRMPGSYAYQPGMTVNQAIAIAGGFTERASKEKIFLFKEKNKSRQIDATLDSIVHAGDTLTVEQRFF</sequence>
<evidence type="ECO:0000259" key="4">
    <source>
        <dbReference type="Pfam" id="PF10531"/>
    </source>
</evidence>
<name>A0ABU9U0D3_9GAMM</name>
<comment type="caution">
    <text evidence="5">The sequence shown here is derived from an EMBL/GenBank/DDBJ whole genome shotgun (WGS) entry which is preliminary data.</text>
</comment>
<dbReference type="Proteomes" id="UP001388366">
    <property type="component" value="Unassembled WGS sequence"/>
</dbReference>
<reference evidence="5 6" key="1">
    <citation type="submission" date="2024-03" db="EMBL/GenBank/DDBJ databases">
        <title>Community enrichment and isolation of bacterial strains for fucoidan degradation.</title>
        <authorList>
            <person name="Sichert A."/>
        </authorList>
    </citation>
    <scope>NUCLEOTIDE SEQUENCE [LARGE SCALE GENOMIC DNA]</scope>
    <source>
        <strain evidence="5 6">AS81</strain>
    </source>
</reference>
<dbReference type="InterPro" id="IPR049712">
    <property type="entry name" value="Poly_export"/>
</dbReference>
<dbReference type="Gene3D" id="3.10.560.10">
    <property type="entry name" value="Outer membrane lipoprotein wza domain like"/>
    <property type="match status" value="1"/>
</dbReference>
<dbReference type="InterPro" id="IPR019554">
    <property type="entry name" value="Soluble_ligand-bd"/>
</dbReference>
<dbReference type="InterPro" id="IPR003715">
    <property type="entry name" value="Poly_export_N"/>
</dbReference>
<dbReference type="Pfam" id="PF10531">
    <property type="entry name" value="SLBB"/>
    <property type="match status" value="1"/>
</dbReference>
<dbReference type="RefSeq" id="WP_169326273.1">
    <property type="nucleotide sequence ID" value="NZ_JBBMQU010000009.1"/>
</dbReference>
<feature type="domain" description="Polysaccharide export protein N-terminal" evidence="3">
    <location>
        <begin position="20"/>
        <end position="93"/>
    </location>
</feature>
<feature type="chain" id="PRO_5045452997" evidence="2">
    <location>
        <begin position="19"/>
        <end position="171"/>
    </location>
</feature>
<keyword evidence="6" id="KW-1185">Reference proteome</keyword>
<organism evidence="5 6">
    <name type="scientific">Pseudoalteromonas neustonica</name>
    <dbReference type="NCBI Taxonomy" id="1840331"/>
    <lineage>
        <taxon>Bacteria</taxon>
        <taxon>Pseudomonadati</taxon>
        <taxon>Pseudomonadota</taxon>
        <taxon>Gammaproteobacteria</taxon>
        <taxon>Alteromonadales</taxon>
        <taxon>Pseudoalteromonadaceae</taxon>
        <taxon>Pseudoalteromonas</taxon>
    </lineage>
</organism>
<accession>A0ABU9U0D3</accession>
<dbReference type="PANTHER" id="PTHR33619:SF3">
    <property type="entry name" value="POLYSACCHARIDE EXPORT PROTEIN GFCE-RELATED"/>
    <property type="match status" value="1"/>
</dbReference>
<dbReference type="PANTHER" id="PTHR33619">
    <property type="entry name" value="POLYSACCHARIDE EXPORT PROTEIN GFCE-RELATED"/>
    <property type="match status" value="1"/>
</dbReference>
<evidence type="ECO:0000259" key="3">
    <source>
        <dbReference type="Pfam" id="PF02563"/>
    </source>
</evidence>
<evidence type="ECO:0000313" key="6">
    <source>
        <dbReference type="Proteomes" id="UP001388366"/>
    </source>
</evidence>
<dbReference type="EMBL" id="JBBMQU010000009">
    <property type="protein sequence ID" value="MEM5550501.1"/>
    <property type="molecule type" value="Genomic_DNA"/>
</dbReference>
<evidence type="ECO:0000256" key="1">
    <source>
        <dbReference type="ARBA" id="ARBA00022729"/>
    </source>
</evidence>